<dbReference type="EMBL" id="SZYD01000015">
    <property type="protein sequence ID" value="KAD3641915.1"/>
    <property type="molecule type" value="Genomic_DNA"/>
</dbReference>
<organism evidence="2 3">
    <name type="scientific">Mikania micrantha</name>
    <name type="common">bitter vine</name>
    <dbReference type="NCBI Taxonomy" id="192012"/>
    <lineage>
        <taxon>Eukaryota</taxon>
        <taxon>Viridiplantae</taxon>
        <taxon>Streptophyta</taxon>
        <taxon>Embryophyta</taxon>
        <taxon>Tracheophyta</taxon>
        <taxon>Spermatophyta</taxon>
        <taxon>Magnoliopsida</taxon>
        <taxon>eudicotyledons</taxon>
        <taxon>Gunneridae</taxon>
        <taxon>Pentapetalae</taxon>
        <taxon>asterids</taxon>
        <taxon>campanulids</taxon>
        <taxon>Asterales</taxon>
        <taxon>Asteraceae</taxon>
        <taxon>Asteroideae</taxon>
        <taxon>Heliantheae alliance</taxon>
        <taxon>Eupatorieae</taxon>
        <taxon>Mikania</taxon>
    </lineage>
</organism>
<dbReference type="OrthoDB" id="1915303at2759"/>
<reference evidence="2 3" key="1">
    <citation type="submission" date="2019-05" db="EMBL/GenBank/DDBJ databases">
        <title>Mikania micrantha, genome provides insights into the molecular mechanism of rapid growth.</title>
        <authorList>
            <person name="Liu B."/>
        </authorList>
    </citation>
    <scope>NUCLEOTIDE SEQUENCE [LARGE SCALE GENOMIC DNA]</scope>
    <source>
        <strain evidence="2">NLD-2019</strain>
        <tissue evidence="2">Leaf</tissue>
    </source>
</reference>
<dbReference type="PANTHER" id="PTHR35307">
    <property type="entry name" value="PROTEIN, PUTATIVE-RELATED"/>
    <property type="match status" value="1"/>
</dbReference>
<dbReference type="AlphaFoldDB" id="A0A5N6MNK4"/>
<dbReference type="Proteomes" id="UP000326396">
    <property type="component" value="Linkage Group LG5"/>
</dbReference>
<gene>
    <name evidence="2" type="ORF">E3N88_31139</name>
</gene>
<feature type="transmembrane region" description="Helical" evidence="1">
    <location>
        <begin position="158"/>
        <end position="182"/>
    </location>
</feature>
<protein>
    <submittedName>
        <fullName evidence="2">Uncharacterized protein</fullName>
    </submittedName>
</protein>
<dbReference type="PANTHER" id="PTHR35307:SF8">
    <property type="entry name" value="GUSTATORY RECEPTOR"/>
    <property type="match status" value="1"/>
</dbReference>
<proteinExistence type="predicted"/>
<feature type="transmembrane region" description="Helical" evidence="1">
    <location>
        <begin position="285"/>
        <end position="304"/>
    </location>
</feature>
<comment type="caution">
    <text evidence="2">The sequence shown here is derived from an EMBL/GenBank/DDBJ whole genome shotgun (WGS) entry which is preliminary data.</text>
</comment>
<feature type="transmembrane region" description="Helical" evidence="1">
    <location>
        <begin position="324"/>
        <end position="343"/>
    </location>
</feature>
<keyword evidence="1" id="KW-0812">Transmembrane</keyword>
<feature type="transmembrane region" description="Helical" evidence="1">
    <location>
        <begin position="61"/>
        <end position="80"/>
    </location>
</feature>
<feature type="transmembrane region" description="Helical" evidence="1">
    <location>
        <begin position="202"/>
        <end position="225"/>
    </location>
</feature>
<keyword evidence="1" id="KW-1133">Transmembrane helix</keyword>
<evidence type="ECO:0000313" key="2">
    <source>
        <dbReference type="EMBL" id="KAD3641915.1"/>
    </source>
</evidence>
<feature type="transmembrane region" description="Helical" evidence="1">
    <location>
        <begin position="12"/>
        <end position="30"/>
    </location>
</feature>
<sequence length="762" mass="86121">MIRSHEYSSHRCFQIVGTLDTFLTYGSYFGKDLNEVDMSLLGLSCEALDEQENGDRYSKPMVWIGIYIAIASLLCTLAMAADLLHGFRSKKLWFPCKYFSLNAASITVIAVAMKLPVDLTSPMPSYIDQETKLGSLAFMCTMMANFLPSLASMDNKTLLANVTGFAILTITMIVNVCIQINTNVIVSTRIEGGNYAHVTLDMFAYIYVALILVLLFIMISSSLTIPTSKKILEFKYQVTNKIILSDQRLQHSQLSTVDRLRQHVRRFWVMAETGNPQFVMASNPLSIASGVICLIILFVKLFMAFKDVMHTKILCQSPYKWSTIVIFAAQSIGVLVGTIAPIFRCFSVFSFKLVTNWNGNHILFFRVENYWTQKLHEWKLSPIPSSLRSRSLIYNSKYIILSLCIGFQKVIVVSCKVIWIIAILVPVSAISCLNCWKSLKARLSSPSISSRTNDIDEDLGNYVLQIDNDMELAEKTLKGISNSMNSFILKAAKEQNHNLLELLEKSTGFKGVEIFDNDHVQSLLPVELVNNWSLPIVSLTCIVIALPNIPKDTVGKLFKSVGEGISYTYLVDESLNRGSEYVCVRKASMSLWNEVENKWKWLGNPLAKDVFKGKTSTEILKWFSDKAKQIVTEINQSTNGELMEPPQKLIAANSMYRITQTMLLRYQSDKEPITTKKLFAHLEDMVGDIFSACFTNIPRVITMRCHESVIEKREASVRVAANLLGKTTKIIERLETLEVSSMDDDKKADIDQWRLHMKQYVP</sequence>
<name>A0A5N6MNK4_9ASTR</name>
<feature type="transmembrane region" description="Helical" evidence="1">
    <location>
        <begin position="92"/>
        <end position="113"/>
    </location>
</feature>
<keyword evidence="1" id="KW-0472">Membrane</keyword>
<evidence type="ECO:0000313" key="3">
    <source>
        <dbReference type="Proteomes" id="UP000326396"/>
    </source>
</evidence>
<accession>A0A5N6MNK4</accession>
<evidence type="ECO:0000256" key="1">
    <source>
        <dbReference type="SAM" id="Phobius"/>
    </source>
</evidence>
<keyword evidence="3" id="KW-1185">Reference proteome</keyword>